<feature type="compositionally biased region" description="Basic and acidic residues" evidence="4">
    <location>
        <begin position="1"/>
        <end position="25"/>
    </location>
</feature>
<evidence type="ECO:0000313" key="7">
    <source>
        <dbReference type="Proteomes" id="UP001295423"/>
    </source>
</evidence>
<dbReference type="PANTHER" id="PTHR48059">
    <property type="entry name" value="POLYGALACTURONASE INHIBITOR 1"/>
    <property type="match status" value="1"/>
</dbReference>
<dbReference type="InterPro" id="IPR001611">
    <property type="entry name" value="Leu-rich_rpt"/>
</dbReference>
<reference evidence="6" key="1">
    <citation type="submission" date="2023-08" db="EMBL/GenBank/DDBJ databases">
        <authorList>
            <person name="Audoor S."/>
            <person name="Bilcke G."/>
        </authorList>
    </citation>
    <scope>NUCLEOTIDE SEQUENCE</scope>
</reference>
<dbReference type="Proteomes" id="UP001295423">
    <property type="component" value="Unassembled WGS sequence"/>
</dbReference>
<feature type="region of interest" description="Disordered" evidence="4">
    <location>
        <begin position="1"/>
        <end position="63"/>
    </location>
</feature>
<feature type="region of interest" description="Disordered" evidence="4">
    <location>
        <begin position="82"/>
        <end position="103"/>
    </location>
</feature>
<protein>
    <recommendedName>
        <fullName evidence="8">L domain-like protein</fullName>
    </recommendedName>
</protein>
<proteinExistence type="predicted"/>
<accession>A0AAD2G2I1</accession>
<evidence type="ECO:0000256" key="4">
    <source>
        <dbReference type="SAM" id="MobiDB-lite"/>
    </source>
</evidence>
<organism evidence="6 7">
    <name type="scientific">Cylindrotheca closterium</name>
    <dbReference type="NCBI Taxonomy" id="2856"/>
    <lineage>
        <taxon>Eukaryota</taxon>
        <taxon>Sar</taxon>
        <taxon>Stramenopiles</taxon>
        <taxon>Ochrophyta</taxon>
        <taxon>Bacillariophyta</taxon>
        <taxon>Bacillariophyceae</taxon>
        <taxon>Bacillariophycidae</taxon>
        <taxon>Bacillariales</taxon>
        <taxon>Bacillariaceae</taxon>
        <taxon>Cylindrotheca</taxon>
    </lineage>
</organism>
<keyword evidence="3" id="KW-0677">Repeat</keyword>
<comment type="caution">
    <text evidence="6">The sequence shown here is derived from an EMBL/GenBank/DDBJ whole genome shotgun (WGS) entry which is preliminary data.</text>
</comment>
<dbReference type="InterPro" id="IPR051848">
    <property type="entry name" value="PGIP"/>
</dbReference>
<evidence type="ECO:0000256" key="5">
    <source>
        <dbReference type="SAM" id="Phobius"/>
    </source>
</evidence>
<keyword evidence="5" id="KW-0472">Membrane</keyword>
<dbReference type="FunFam" id="3.80.10.10:FF:000041">
    <property type="entry name" value="LRR receptor-like serine/threonine-protein kinase ERECTA"/>
    <property type="match status" value="1"/>
</dbReference>
<dbReference type="InterPro" id="IPR032675">
    <property type="entry name" value="LRR_dom_sf"/>
</dbReference>
<dbReference type="Pfam" id="PF00560">
    <property type="entry name" value="LRR_1"/>
    <property type="match status" value="2"/>
</dbReference>
<keyword evidence="5" id="KW-1133">Transmembrane helix</keyword>
<feature type="transmembrane region" description="Helical" evidence="5">
    <location>
        <begin position="189"/>
        <end position="217"/>
    </location>
</feature>
<evidence type="ECO:0008006" key="8">
    <source>
        <dbReference type="Google" id="ProtNLM"/>
    </source>
</evidence>
<dbReference type="AlphaFoldDB" id="A0AAD2G2I1"/>
<name>A0AAD2G2I1_9STRA</name>
<evidence type="ECO:0000313" key="6">
    <source>
        <dbReference type="EMBL" id="CAJ1960434.1"/>
    </source>
</evidence>
<dbReference type="PANTHER" id="PTHR48059:SF30">
    <property type="entry name" value="OS06G0587000 PROTEIN"/>
    <property type="match status" value="1"/>
</dbReference>
<comment type="subcellular location">
    <subcellularLocation>
        <location evidence="1">Cell envelope</location>
    </subcellularLocation>
</comment>
<gene>
    <name evidence="6" type="ORF">CYCCA115_LOCUS18729</name>
</gene>
<evidence type="ECO:0000256" key="3">
    <source>
        <dbReference type="ARBA" id="ARBA00022737"/>
    </source>
</evidence>
<dbReference type="SUPFAM" id="SSF52058">
    <property type="entry name" value="L domain-like"/>
    <property type="match status" value="1"/>
</dbReference>
<feature type="compositionally biased region" description="Acidic residues" evidence="4">
    <location>
        <begin position="34"/>
        <end position="48"/>
    </location>
</feature>
<keyword evidence="7" id="KW-1185">Reference proteome</keyword>
<evidence type="ECO:0000256" key="1">
    <source>
        <dbReference type="ARBA" id="ARBA00004196"/>
    </source>
</evidence>
<dbReference type="EMBL" id="CAKOGP040002058">
    <property type="protein sequence ID" value="CAJ1960434.1"/>
    <property type="molecule type" value="Genomic_DNA"/>
</dbReference>
<sequence length="589" mass="65021">MSERHSKNSKKSNAERQREVDRQLELMKAAIGDDNFDSDSESDSDDSLEQLKERSGSSSRNAVESARKFLWDEADDEDDAVLLGGPFPTKSSHHHKPLWDSSHRSQLDDSINLHNAAALGGAAAAEGKIRQSFSDIFLRGNNLNNRASTTTTTTGNNNKKLKTTAATWYDADSRDADDALDRKVKPKSVWSYLTCLWNLVLWFILLSVVFVFGYYIYDFAKSLKPEKSVEIDVTDLEKHASAVQKALTKNGVLIEEALRDADSPQAAALQWLSQDTFETSTKAKDPYLAQRYSLAVIYHATNGMHWANSDGWLTNAGYCEWYGVQCLGAETDITSHHGNGPVFELNLSSNQVKGTIPVELNALEALFFLDLQDNAIEGTIPEELGGWSALRMFSIAHNELYGSIPVTLLTTSPDLHVLNAGHNGFTGTIPPELGTATKLREIRLEYNSLYGHIPDSVRDLDRVETLHLAGNKLGGSLPIGIYDMARLETLHLHDNSLTGHLSNNFASLSHLELLTLNHNQLVGTIPNVFSNAKYLQEIQLHANELSGTMPHSVCSLATERKLAYLSATCTQTNVEGELGVHCDCCTECK</sequence>
<dbReference type="Pfam" id="PF13855">
    <property type="entry name" value="LRR_8"/>
    <property type="match status" value="1"/>
</dbReference>
<keyword evidence="2" id="KW-0433">Leucine-rich repeat</keyword>
<dbReference type="Gene3D" id="3.80.10.10">
    <property type="entry name" value="Ribonuclease Inhibitor"/>
    <property type="match status" value="2"/>
</dbReference>
<keyword evidence="5" id="KW-0812">Transmembrane</keyword>
<evidence type="ECO:0000256" key="2">
    <source>
        <dbReference type="ARBA" id="ARBA00022614"/>
    </source>
</evidence>